<dbReference type="PANTHER" id="PTHR46623:SF7">
    <property type="entry name" value="CARBOXYMETHYLENEBUTENOLIDASE"/>
    <property type="match status" value="1"/>
</dbReference>
<dbReference type="SUPFAM" id="SSF53474">
    <property type="entry name" value="alpha/beta-Hydrolases"/>
    <property type="match status" value="1"/>
</dbReference>
<keyword evidence="1" id="KW-0732">Signal</keyword>
<feature type="chain" id="PRO_5004718474" evidence="1">
    <location>
        <begin position="19"/>
        <end position="245"/>
    </location>
</feature>
<name>V4HB84_PSEL2</name>
<dbReference type="Gene3D" id="3.40.50.1820">
    <property type="entry name" value="alpha/beta hydrolase"/>
    <property type="match status" value="1"/>
</dbReference>
<dbReference type="InterPro" id="IPR029058">
    <property type="entry name" value="AB_hydrolase_fold"/>
</dbReference>
<feature type="domain" description="Dienelactone hydrolase" evidence="2">
    <location>
        <begin position="37"/>
        <end position="223"/>
    </location>
</feature>
<organism evidence="3 4">
    <name type="scientific">Pseudoalteromonas luteoviolacea (strain 2ta16)</name>
    <dbReference type="NCBI Taxonomy" id="1353533"/>
    <lineage>
        <taxon>Bacteria</taxon>
        <taxon>Pseudomonadati</taxon>
        <taxon>Pseudomonadota</taxon>
        <taxon>Gammaproteobacteria</taxon>
        <taxon>Alteromonadales</taxon>
        <taxon>Pseudoalteromonadaceae</taxon>
        <taxon>Pseudoalteromonas</taxon>
    </lineage>
</organism>
<dbReference type="EMBL" id="AUSV01000013">
    <property type="protein sequence ID" value="ESP94746.1"/>
    <property type="molecule type" value="Genomic_DNA"/>
</dbReference>
<evidence type="ECO:0000313" key="3">
    <source>
        <dbReference type="EMBL" id="ESP94746.1"/>
    </source>
</evidence>
<comment type="caution">
    <text evidence="3">The sequence shown here is derived from an EMBL/GenBank/DDBJ whole genome shotgun (WGS) entry which is preliminary data.</text>
</comment>
<dbReference type="RefSeq" id="WP_023398134.1">
    <property type="nucleotide sequence ID" value="NZ_AUSV01000013.1"/>
</dbReference>
<accession>V4HB84</accession>
<dbReference type="Proteomes" id="UP000017820">
    <property type="component" value="Unassembled WGS sequence"/>
</dbReference>
<gene>
    <name evidence="3" type="ORF">PL2TA16_00746</name>
</gene>
<protein>
    <submittedName>
        <fullName evidence="3">Dienelactone hydrolase related enzyme</fullName>
    </submittedName>
</protein>
<dbReference type="Pfam" id="PF01738">
    <property type="entry name" value="DLH"/>
    <property type="match status" value="1"/>
</dbReference>
<dbReference type="PATRIC" id="fig|1353533.3.peg.1181"/>
<keyword evidence="3" id="KW-0378">Hydrolase</keyword>
<dbReference type="InterPro" id="IPR002925">
    <property type="entry name" value="Dienelactn_hydro"/>
</dbReference>
<dbReference type="AlphaFoldDB" id="V4HB84"/>
<sequence length="245" mass="27094">MKTTIQLAALFLAFNSVADSHIDLPANDGFMLKASYFSAEKSNNTAVLMLHQCNFNRSMYNQIGKLLSEQGSHALSIDFRGYGESKSSAFDVSEIAKMKKQERASAWKNMTRHWPQDVEIAYEFLRNKVGENGKIGVIGASCGGSQAITLAQNNPVSAIGFFSSAQSYSNIQKYVDDLSNKPTVIIAAEEDGTTYTSAQTLFTESKNANSRFLVYKGKGHGYPLLEQDKNLAYTLSHWFTQQLTP</sequence>
<feature type="signal peptide" evidence="1">
    <location>
        <begin position="1"/>
        <end position="18"/>
    </location>
</feature>
<dbReference type="GO" id="GO:0016787">
    <property type="term" value="F:hydrolase activity"/>
    <property type="evidence" value="ECO:0007669"/>
    <property type="project" value="UniProtKB-KW"/>
</dbReference>
<evidence type="ECO:0000256" key="1">
    <source>
        <dbReference type="SAM" id="SignalP"/>
    </source>
</evidence>
<evidence type="ECO:0000313" key="4">
    <source>
        <dbReference type="Proteomes" id="UP000017820"/>
    </source>
</evidence>
<dbReference type="PANTHER" id="PTHR46623">
    <property type="entry name" value="CARBOXYMETHYLENEBUTENOLIDASE-RELATED"/>
    <property type="match status" value="1"/>
</dbReference>
<evidence type="ECO:0000259" key="2">
    <source>
        <dbReference type="Pfam" id="PF01738"/>
    </source>
</evidence>
<dbReference type="InterPro" id="IPR051049">
    <property type="entry name" value="Dienelactone_hydrolase-like"/>
</dbReference>
<proteinExistence type="predicted"/>
<reference evidence="3 4" key="1">
    <citation type="submission" date="2013-07" db="EMBL/GenBank/DDBJ databases">
        <title>Draft genome sequence of Pseudoalteromonas luteoviolacea 2ta16.</title>
        <authorList>
            <person name="Allen E.E."/>
            <person name="Azam F."/>
            <person name="Podell S."/>
        </authorList>
    </citation>
    <scope>NUCLEOTIDE SEQUENCE [LARGE SCALE GENOMIC DNA]</scope>
    <source>
        <strain evidence="3 4">2ta16</strain>
    </source>
</reference>